<dbReference type="InterPro" id="IPR011075">
    <property type="entry name" value="TetR_C"/>
</dbReference>
<dbReference type="Proteomes" id="UP001501563">
    <property type="component" value="Unassembled WGS sequence"/>
</dbReference>
<sequence length="199" mass="21758">MLLTMGRPRNFDEKQVLKSAREQFWNQGYAATSLQDLTDATGLGKGSLYGAFGDKRQLFLHVLDGYRNEQLNGVRAVLTGPGTAFERLTLLVEGVAKGFMEDPQRRGCLLVNSTSELHSNDPDVTSRARTSYQAVEDLLIACVKEAQDEGTVEPSADAQELGRLLLGVMQGIEFLAKTDMDGSALLQIGQAALKQLSRH</sequence>
<gene>
    <name evidence="6" type="ORF">GCM10022207_71790</name>
</gene>
<keyword evidence="1" id="KW-0805">Transcription regulation</keyword>
<dbReference type="InterPro" id="IPR036271">
    <property type="entry name" value="Tet_transcr_reg_TetR-rel_C_sf"/>
</dbReference>
<accession>A0ABP7L6R4</accession>
<dbReference type="Pfam" id="PF16925">
    <property type="entry name" value="TetR_C_13"/>
    <property type="match status" value="1"/>
</dbReference>
<evidence type="ECO:0000259" key="5">
    <source>
        <dbReference type="PROSITE" id="PS50977"/>
    </source>
</evidence>
<evidence type="ECO:0000313" key="6">
    <source>
        <dbReference type="EMBL" id="GAA3893541.1"/>
    </source>
</evidence>
<dbReference type="EMBL" id="BAAAZA010000031">
    <property type="protein sequence ID" value="GAA3893541.1"/>
    <property type="molecule type" value="Genomic_DNA"/>
</dbReference>
<evidence type="ECO:0000256" key="1">
    <source>
        <dbReference type="ARBA" id="ARBA00023015"/>
    </source>
</evidence>
<reference evidence="7" key="1">
    <citation type="journal article" date="2019" name="Int. J. Syst. Evol. Microbiol.">
        <title>The Global Catalogue of Microorganisms (GCM) 10K type strain sequencing project: providing services to taxonomists for standard genome sequencing and annotation.</title>
        <authorList>
            <consortium name="The Broad Institute Genomics Platform"/>
            <consortium name="The Broad Institute Genome Sequencing Center for Infectious Disease"/>
            <person name="Wu L."/>
            <person name="Ma J."/>
        </authorList>
    </citation>
    <scope>NUCLEOTIDE SEQUENCE [LARGE SCALE GENOMIC DNA]</scope>
    <source>
        <strain evidence="7">JCM 16578</strain>
    </source>
</reference>
<evidence type="ECO:0000256" key="2">
    <source>
        <dbReference type="ARBA" id="ARBA00023125"/>
    </source>
</evidence>
<dbReference type="InterPro" id="IPR023772">
    <property type="entry name" value="DNA-bd_HTH_TetR-type_CS"/>
</dbReference>
<dbReference type="InterPro" id="IPR009057">
    <property type="entry name" value="Homeodomain-like_sf"/>
</dbReference>
<feature type="DNA-binding region" description="H-T-H motif" evidence="4">
    <location>
        <begin position="33"/>
        <end position="52"/>
    </location>
</feature>
<dbReference type="PANTHER" id="PTHR47506:SF1">
    <property type="entry name" value="HTH-TYPE TRANSCRIPTIONAL REGULATOR YJDC"/>
    <property type="match status" value="1"/>
</dbReference>
<dbReference type="PROSITE" id="PS01081">
    <property type="entry name" value="HTH_TETR_1"/>
    <property type="match status" value="1"/>
</dbReference>
<comment type="caution">
    <text evidence="6">The sequence shown here is derived from an EMBL/GenBank/DDBJ whole genome shotgun (WGS) entry which is preliminary data.</text>
</comment>
<proteinExistence type="predicted"/>
<keyword evidence="2 4" id="KW-0238">DNA-binding</keyword>
<organism evidence="6 7">
    <name type="scientific">Streptomyces lannensis</name>
    <dbReference type="NCBI Taxonomy" id="766498"/>
    <lineage>
        <taxon>Bacteria</taxon>
        <taxon>Bacillati</taxon>
        <taxon>Actinomycetota</taxon>
        <taxon>Actinomycetes</taxon>
        <taxon>Kitasatosporales</taxon>
        <taxon>Streptomycetaceae</taxon>
        <taxon>Streptomyces</taxon>
    </lineage>
</organism>
<keyword evidence="3" id="KW-0804">Transcription</keyword>
<dbReference type="InterPro" id="IPR001647">
    <property type="entry name" value="HTH_TetR"/>
</dbReference>
<dbReference type="Pfam" id="PF00440">
    <property type="entry name" value="TetR_N"/>
    <property type="match status" value="1"/>
</dbReference>
<dbReference type="Gene3D" id="1.10.10.60">
    <property type="entry name" value="Homeodomain-like"/>
    <property type="match status" value="1"/>
</dbReference>
<dbReference type="PROSITE" id="PS50977">
    <property type="entry name" value="HTH_TETR_2"/>
    <property type="match status" value="1"/>
</dbReference>
<evidence type="ECO:0000256" key="3">
    <source>
        <dbReference type="ARBA" id="ARBA00023163"/>
    </source>
</evidence>
<name>A0ABP7L6R4_9ACTN</name>
<protein>
    <submittedName>
        <fullName evidence="6">TetR/AcrR family transcriptional regulator</fullName>
    </submittedName>
</protein>
<dbReference type="PANTHER" id="PTHR47506">
    <property type="entry name" value="TRANSCRIPTIONAL REGULATORY PROTEIN"/>
    <property type="match status" value="1"/>
</dbReference>
<evidence type="ECO:0000313" key="7">
    <source>
        <dbReference type="Proteomes" id="UP001501563"/>
    </source>
</evidence>
<feature type="domain" description="HTH tetR-type" evidence="5">
    <location>
        <begin position="10"/>
        <end position="70"/>
    </location>
</feature>
<dbReference type="SUPFAM" id="SSF48498">
    <property type="entry name" value="Tetracyclin repressor-like, C-terminal domain"/>
    <property type="match status" value="1"/>
</dbReference>
<dbReference type="Gene3D" id="1.10.357.10">
    <property type="entry name" value="Tetracycline Repressor, domain 2"/>
    <property type="match status" value="1"/>
</dbReference>
<keyword evidence="7" id="KW-1185">Reference proteome</keyword>
<dbReference type="SUPFAM" id="SSF46689">
    <property type="entry name" value="Homeodomain-like"/>
    <property type="match status" value="1"/>
</dbReference>
<evidence type="ECO:0000256" key="4">
    <source>
        <dbReference type="PROSITE-ProRule" id="PRU00335"/>
    </source>
</evidence>